<feature type="chain" id="PRO_5011727682" evidence="1">
    <location>
        <begin position="32"/>
        <end position="388"/>
    </location>
</feature>
<keyword evidence="1" id="KW-0732">Signal</keyword>
<dbReference type="RefSeq" id="WP_211367991.1">
    <property type="nucleotide sequence ID" value="NZ_CP041745.1"/>
</dbReference>
<dbReference type="PROSITE" id="PS51318">
    <property type="entry name" value="TAT"/>
    <property type="match status" value="1"/>
</dbReference>
<dbReference type="Gene3D" id="3.40.710.10">
    <property type="entry name" value="DD-peptidase/beta-lactamase superfamily"/>
    <property type="match status" value="1"/>
</dbReference>
<dbReference type="EMBL" id="FOQU01000007">
    <property type="protein sequence ID" value="SFJ48935.1"/>
    <property type="molecule type" value="Genomic_DNA"/>
</dbReference>
<feature type="signal peptide" evidence="1">
    <location>
        <begin position="1"/>
        <end position="31"/>
    </location>
</feature>
<dbReference type="InterPro" id="IPR001466">
    <property type="entry name" value="Beta-lactam-related"/>
</dbReference>
<evidence type="ECO:0000313" key="4">
    <source>
        <dbReference type="Proteomes" id="UP000199548"/>
    </source>
</evidence>
<dbReference type="STRING" id="420953.SAMN05192543_107392"/>
<feature type="domain" description="Beta-lactamase-related" evidence="2">
    <location>
        <begin position="58"/>
        <end position="360"/>
    </location>
</feature>
<dbReference type="InterPro" id="IPR050789">
    <property type="entry name" value="Diverse_Enzym_Activities"/>
</dbReference>
<name>A0A1I3RRI1_9BURK</name>
<evidence type="ECO:0000313" key="3">
    <source>
        <dbReference type="EMBL" id="SFJ48935.1"/>
    </source>
</evidence>
<gene>
    <name evidence="3" type="ORF">SAMN05192543_107392</name>
</gene>
<organism evidence="3 4">
    <name type="scientific">Paraburkholderia megapolitana</name>
    <dbReference type="NCBI Taxonomy" id="420953"/>
    <lineage>
        <taxon>Bacteria</taxon>
        <taxon>Pseudomonadati</taxon>
        <taxon>Pseudomonadota</taxon>
        <taxon>Betaproteobacteria</taxon>
        <taxon>Burkholderiales</taxon>
        <taxon>Burkholderiaceae</taxon>
        <taxon>Paraburkholderia</taxon>
    </lineage>
</organism>
<protein>
    <submittedName>
        <fullName evidence="3">CubicO group peptidase, beta-lactamase class C family</fullName>
    </submittedName>
</protein>
<dbReference type="Proteomes" id="UP000199548">
    <property type="component" value="Unassembled WGS sequence"/>
</dbReference>
<dbReference type="SUPFAM" id="SSF56601">
    <property type="entry name" value="beta-lactamase/transpeptidase-like"/>
    <property type="match status" value="1"/>
</dbReference>
<sequence length="388" mass="41651">MNTASRRTFLKNLGAMCAANSLTLLATPTQAAVPAATDWQTITPEAAGFKPGLVGRFDKLEASGRLAGVHGVVALRSGRIVFERYFKGDDASRRGPLGEVEFGPDTLRDIRSVTKSIVGLLYGIALARGQVPAVEQSLLAQFPEYPDLAADPQRARLTIRDALSMTLGMQWNEKLPYTDPANGETAMDAAADRYRYVLSRPVVGDPGKGWIYSGGNVALVAKIIEKGTGRNLPDFAREVLFAPLGIGSTEWAKGADGEVYAASGLRLTPRELARIGQMVLADGQWNGKTVVPAGWLHESFRPAALVDIGYPGLHYGYLWYVGEALQEGKGGSYGERFVAAIGNGGQRLFVFPGLDFVLCVTSGNYNSPDQWRAPSAILSEIFLPSLAS</sequence>
<keyword evidence="4" id="KW-1185">Reference proteome</keyword>
<dbReference type="InterPro" id="IPR012338">
    <property type="entry name" value="Beta-lactam/transpept-like"/>
</dbReference>
<proteinExistence type="predicted"/>
<dbReference type="PANTHER" id="PTHR43283">
    <property type="entry name" value="BETA-LACTAMASE-RELATED"/>
    <property type="match status" value="1"/>
</dbReference>
<dbReference type="AlphaFoldDB" id="A0A1I3RRI1"/>
<evidence type="ECO:0000259" key="2">
    <source>
        <dbReference type="Pfam" id="PF00144"/>
    </source>
</evidence>
<dbReference type="PANTHER" id="PTHR43283:SF7">
    <property type="entry name" value="BETA-LACTAMASE-RELATED DOMAIN-CONTAINING PROTEIN"/>
    <property type="match status" value="1"/>
</dbReference>
<dbReference type="Pfam" id="PF00144">
    <property type="entry name" value="Beta-lactamase"/>
    <property type="match status" value="1"/>
</dbReference>
<reference evidence="3 4" key="1">
    <citation type="submission" date="2016-10" db="EMBL/GenBank/DDBJ databases">
        <authorList>
            <person name="de Groot N.N."/>
        </authorList>
    </citation>
    <scope>NUCLEOTIDE SEQUENCE [LARGE SCALE GENOMIC DNA]</scope>
    <source>
        <strain evidence="3 4">LMG 23650</strain>
    </source>
</reference>
<dbReference type="InterPro" id="IPR006311">
    <property type="entry name" value="TAT_signal"/>
</dbReference>
<evidence type="ECO:0000256" key="1">
    <source>
        <dbReference type="SAM" id="SignalP"/>
    </source>
</evidence>
<accession>A0A1I3RRI1</accession>